<organism evidence="1 2">
    <name type="scientific">Trachymyrmex cornetzi</name>
    <dbReference type="NCBI Taxonomy" id="471704"/>
    <lineage>
        <taxon>Eukaryota</taxon>
        <taxon>Metazoa</taxon>
        <taxon>Ecdysozoa</taxon>
        <taxon>Arthropoda</taxon>
        <taxon>Hexapoda</taxon>
        <taxon>Insecta</taxon>
        <taxon>Pterygota</taxon>
        <taxon>Neoptera</taxon>
        <taxon>Endopterygota</taxon>
        <taxon>Hymenoptera</taxon>
        <taxon>Apocrita</taxon>
        <taxon>Aculeata</taxon>
        <taxon>Formicoidea</taxon>
        <taxon>Formicidae</taxon>
        <taxon>Myrmicinae</taxon>
        <taxon>Trachymyrmex</taxon>
    </lineage>
</organism>
<proteinExistence type="predicted"/>
<keyword evidence="2" id="KW-1185">Reference proteome</keyword>
<name>A0A195DM54_9HYME</name>
<dbReference type="AlphaFoldDB" id="A0A195DM54"/>
<gene>
    <name evidence="1" type="ORF">ALC57_14276</name>
</gene>
<evidence type="ECO:0000313" key="2">
    <source>
        <dbReference type="Proteomes" id="UP000078492"/>
    </source>
</evidence>
<reference evidence="1 2" key="1">
    <citation type="submission" date="2015-09" db="EMBL/GenBank/DDBJ databases">
        <title>Trachymyrmex cornetzi WGS genome.</title>
        <authorList>
            <person name="Nygaard S."/>
            <person name="Hu H."/>
            <person name="Boomsma J."/>
            <person name="Zhang G."/>
        </authorList>
    </citation>
    <scope>NUCLEOTIDE SEQUENCE [LARGE SCALE GENOMIC DNA]</scope>
    <source>
        <strain evidence="1">Tcor2-1</strain>
        <tissue evidence="1">Whole body</tissue>
    </source>
</reference>
<accession>A0A195DM54</accession>
<evidence type="ECO:0008006" key="3">
    <source>
        <dbReference type="Google" id="ProtNLM"/>
    </source>
</evidence>
<dbReference type="EMBL" id="KQ980762">
    <property type="protein sequence ID" value="KYN13569.1"/>
    <property type="molecule type" value="Genomic_DNA"/>
</dbReference>
<evidence type="ECO:0000313" key="1">
    <source>
        <dbReference type="EMBL" id="KYN13569.1"/>
    </source>
</evidence>
<sequence>MNFTHPNPPHEPRYIGDIKISHLATPERAERALNLAKLTVKKQRRKILTLQQTTARLRKRIKVMKALIDHLKKRMLDQMVLLNDNGII</sequence>
<protein>
    <recommendedName>
        <fullName evidence="3">THAP domain-containing protein 9</fullName>
    </recommendedName>
</protein>
<dbReference type="Proteomes" id="UP000078492">
    <property type="component" value="Unassembled WGS sequence"/>
</dbReference>